<comment type="caution">
    <text evidence="1">The sequence shown here is derived from an EMBL/GenBank/DDBJ whole genome shotgun (WGS) entry which is preliminary data.</text>
</comment>
<keyword evidence="2" id="KW-1185">Reference proteome</keyword>
<gene>
    <name evidence="1" type="ORF">GCM10007071_23980</name>
</gene>
<dbReference type="RefSeq" id="WP_189576711.1">
    <property type="nucleotide sequence ID" value="NZ_BMXV01000005.1"/>
</dbReference>
<accession>A0ABQ3B359</accession>
<sequence length="172" mass="18893">MYNRIDLPLSPSRLAGLLAAGPWLGLSLAVLIGAGYSSPWVALSMPLALAGAVDRWRRCGTLTHPRAVVRLVTMGPRLFVTLADHTTTEMRPLPESRLSGRFLFLALQDMQGGGRRQAVLIRKPGGNAPPEALRRLRTWLRLMPEAPAPIQSPVSHKNALQRLWPGGQHHDH</sequence>
<protein>
    <recommendedName>
        <fullName evidence="3">Toxin CptA</fullName>
    </recommendedName>
</protein>
<reference evidence="2" key="1">
    <citation type="journal article" date="2019" name="Int. J. Syst. Evol. Microbiol.">
        <title>The Global Catalogue of Microorganisms (GCM) 10K type strain sequencing project: providing services to taxonomists for standard genome sequencing and annotation.</title>
        <authorList>
            <consortium name="The Broad Institute Genomics Platform"/>
            <consortium name="The Broad Institute Genome Sequencing Center for Infectious Disease"/>
            <person name="Wu L."/>
            <person name="Ma J."/>
        </authorList>
    </citation>
    <scope>NUCLEOTIDE SEQUENCE [LARGE SCALE GENOMIC DNA]</scope>
    <source>
        <strain evidence="2">KCTC 22280</strain>
    </source>
</reference>
<evidence type="ECO:0000313" key="1">
    <source>
        <dbReference type="EMBL" id="GGY75855.1"/>
    </source>
</evidence>
<organism evidence="1 2">
    <name type="scientific">Marinobacter zhanjiangensis</name>
    <dbReference type="NCBI Taxonomy" id="578215"/>
    <lineage>
        <taxon>Bacteria</taxon>
        <taxon>Pseudomonadati</taxon>
        <taxon>Pseudomonadota</taxon>
        <taxon>Gammaproteobacteria</taxon>
        <taxon>Pseudomonadales</taxon>
        <taxon>Marinobacteraceae</taxon>
        <taxon>Marinobacter</taxon>
    </lineage>
</organism>
<name>A0ABQ3B359_9GAMM</name>
<dbReference type="EMBL" id="BMXV01000005">
    <property type="protein sequence ID" value="GGY75855.1"/>
    <property type="molecule type" value="Genomic_DNA"/>
</dbReference>
<evidence type="ECO:0000313" key="2">
    <source>
        <dbReference type="Proteomes" id="UP000601597"/>
    </source>
</evidence>
<evidence type="ECO:0008006" key="3">
    <source>
        <dbReference type="Google" id="ProtNLM"/>
    </source>
</evidence>
<proteinExistence type="predicted"/>
<dbReference type="Proteomes" id="UP000601597">
    <property type="component" value="Unassembled WGS sequence"/>
</dbReference>